<dbReference type="PANTHER" id="PTHR13061:SF56">
    <property type="entry name" value="PROTEIN YRDA"/>
    <property type="match status" value="1"/>
</dbReference>
<dbReference type="EMBL" id="JBHRSZ010000007">
    <property type="protein sequence ID" value="MFC3152661.1"/>
    <property type="molecule type" value="Genomic_DNA"/>
</dbReference>
<protein>
    <submittedName>
        <fullName evidence="1">Gamma carbonic anhydrase family protein</fullName>
    </submittedName>
</protein>
<dbReference type="SUPFAM" id="SSF51161">
    <property type="entry name" value="Trimeric LpxA-like enzymes"/>
    <property type="match status" value="1"/>
</dbReference>
<evidence type="ECO:0000313" key="1">
    <source>
        <dbReference type="EMBL" id="MFC3152661.1"/>
    </source>
</evidence>
<gene>
    <name evidence="1" type="ORF">ACFOEK_16615</name>
</gene>
<proteinExistence type="predicted"/>
<dbReference type="Gene3D" id="2.160.10.10">
    <property type="entry name" value="Hexapeptide repeat proteins"/>
    <property type="match status" value="1"/>
</dbReference>
<dbReference type="CDD" id="cd04645">
    <property type="entry name" value="LbH_gamma_CA_like"/>
    <property type="match status" value="1"/>
</dbReference>
<keyword evidence="2" id="KW-1185">Reference proteome</keyword>
<dbReference type="InterPro" id="IPR011004">
    <property type="entry name" value="Trimer_LpxA-like_sf"/>
</dbReference>
<accession>A0ABV7HIZ4</accession>
<evidence type="ECO:0000313" key="2">
    <source>
        <dbReference type="Proteomes" id="UP001595476"/>
    </source>
</evidence>
<name>A0ABV7HIZ4_9GAMM</name>
<dbReference type="PANTHER" id="PTHR13061">
    <property type="entry name" value="DYNACTIN SUBUNIT P25"/>
    <property type="match status" value="1"/>
</dbReference>
<dbReference type="InterPro" id="IPR047324">
    <property type="entry name" value="LbH_gamma_CA-like"/>
</dbReference>
<sequence>MTTDFLVSSIRNIRSFKKWIPNFGTRCWVDPSAQVIGNVTMGDDCSVWPTAVVRGDMHAIRIGDRTSIQDASVLHITHASDYNPEGHPLIIGNDVTLGHRVLLHGCTLGNRILVGMDSVIMDGAEVQDDVIIGAGSLVPGGKVLESGYLYMGRPAKQVRPLKESEYAYLLYTAKNYVKLKNEYLAER</sequence>
<comment type="caution">
    <text evidence="1">The sequence shown here is derived from an EMBL/GenBank/DDBJ whole genome shotgun (WGS) entry which is preliminary data.</text>
</comment>
<reference evidence="2" key="1">
    <citation type="journal article" date="2019" name="Int. J. Syst. Evol. Microbiol.">
        <title>The Global Catalogue of Microorganisms (GCM) 10K type strain sequencing project: providing services to taxonomists for standard genome sequencing and annotation.</title>
        <authorList>
            <consortium name="The Broad Institute Genomics Platform"/>
            <consortium name="The Broad Institute Genome Sequencing Center for Infectious Disease"/>
            <person name="Wu L."/>
            <person name="Ma J."/>
        </authorList>
    </citation>
    <scope>NUCLEOTIDE SEQUENCE [LARGE SCALE GENOMIC DNA]</scope>
    <source>
        <strain evidence="2">KCTC 52438</strain>
    </source>
</reference>
<organism evidence="1 2">
    <name type="scientific">Litoribrevibacter euphylliae</name>
    <dbReference type="NCBI Taxonomy" id="1834034"/>
    <lineage>
        <taxon>Bacteria</taxon>
        <taxon>Pseudomonadati</taxon>
        <taxon>Pseudomonadota</taxon>
        <taxon>Gammaproteobacteria</taxon>
        <taxon>Oceanospirillales</taxon>
        <taxon>Oceanospirillaceae</taxon>
        <taxon>Litoribrevibacter</taxon>
    </lineage>
</organism>
<dbReference type="Proteomes" id="UP001595476">
    <property type="component" value="Unassembled WGS sequence"/>
</dbReference>
<dbReference type="RefSeq" id="WP_386722588.1">
    <property type="nucleotide sequence ID" value="NZ_JBHRSZ010000007.1"/>
</dbReference>
<dbReference type="InterPro" id="IPR050484">
    <property type="entry name" value="Transf_Hexapept/Carb_Anhydrase"/>
</dbReference>